<evidence type="ECO:0000313" key="1">
    <source>
        <dbReference type="EMBL" id="AXY72976.1"/>
    </source>
</evidence>
<gene>
    <name evidence="1" type="ORF">D3H65_02890</name>
</gene>
<evidence type="ECO:0000313" key="2">
    <source>
        <dbReference type="Proteomes" id="UP000263900"/>
    </source>
</evidence>
<dbReference type="AlphaFoldDB" id="A0A3B7MIU4"/>
<proteinExistence type="predicted"/>
<dbReference type="EMBL" id="CP032157">
    <property type="protein sequence ID" value="AXY72976.1"/>
    <property type="molecule type" value="Genomic_DNA"/>
</dbReference>
<evidence type="ECO:0008006" key="3">
    <source>
        <dbReference type="Google" id="ProtNLM"/>
    </source>
</evidence>
<protein>
    <recommendedName>
        <fullName evidence="3">Outer membrane protein beta-barrel domain-containing protein</fullName>
    </recommendedName>
</protein>
<dbReference type="RefSeq" id="WP_119048814.1">
    <property type="nucleotide sequence ID" value="NZ_CP032157.1"/>
</dbReference>
<keyword evidence="2" id="KW-1185">Reference proteome</keyword>
<organism evidence="1 2">
    <name type="scientific">Paraflavitalea soli</name>
    <dbReference type="NCBI Taxonomy" id="2315862"/>
    <lineage>
        <taxon>Bacteria</taxon>
        <taxon>Pseudomonadati</taxon>
        <taxon>Bacteroidota</taxon>
        <taxon>Chitinophagia</taxon>
        <taxon>Chitinophagales</taxon>
        <taxon>Chitinophagaceae</taxon>
        <taxon>Paraflavitalea</taxon>
    </lineage>
</organism>
<reference evidence="1 2" key="1">
    <citation type="submission" date="2018-09" db="EMBL/GenBank/DDBJ databases">
        <title>Genome sequencing of strain 6GH32-13.</title>
        <authorList>
            <person name="Weon H.-Y."/>
            <person name="Heo J."/>
            <person name="Kwon S.-W."/>
        </authorList>
    </citation>
    <scope>NUCLEOTIDE SEQUENCE [LARGE SCALE GENOMIC DNA]</scope>
    <source>
        <strain evidence="1 2">5GH32-13</strain>
    </source>
</reference>
<accession>A0A3B7MIU4</accession>
<dbReference type="KEGG" id="pseg:D3H65_02890"/>
<name>A0A3B7MIU4_9BACT</name>
<sequence length="232" mass="25146">MKSLLFTALTISYFTACKAPTYHYVPTMVNAIPYAAAGEGQLGLAFGSVGLALKGGVALAQNININGFIGGIPAADDSYQNTESELSLGVQTNPQNNTVAGFYLGLGMGKNEKDKIGLTGNYNRPFLQAQFAAFDKPIFNTGARLDAYIGLRANYLFYNGRLKGNEFDDDLIYYEPYFGFAVGGQNLRFELLQGLAMKNSGEWGDGVRVFPYFGSIGVVVKIRKAKAPKLQQ</sequence>
<dbReference type="Proteomes" id="UP000263900">
    <property type="component" value="Chromosome"/>
</dbReference>
<dbReference type="OrthoDB" id="653741at2"/>